<dbReference type="PROSITE" id="PS00062">
    <property type="entry name" value="ALDOKETO_REDUCTASE_2"/>
    <property type="match status" value="1"/>
</dbReference>
<evidence type="ECO:0000256" key="5">
    <source>
        <dbReference type="PIRSR" id="PIRSR000097-2"/>
    </source>
</evidence>
<dbReference type="AlphaFoldDB" id="A1ZI09"/>
<dbReference type="InterPro" id="IPR036812">
    <property type="entry name" value="NAD(P)_OxRdtase_dom_sf"/>
</dbReference>
<evidence type="ECO:0000256" key="6">
    <source>
        <dbReference type="PIRSR" id="PIRSR000097-3"/>
    </source>
</evidence>
<dbReference type="CDD" id="cd19123">
    <property type="entry name" value="AKR_AKR3G1"/>
    <property type="match status" value="1"/>
</dbReference>
<evidence type="ECO:0000256" key="4">
    <source>
        <dbReference type="PIRSR" id="PIRSR000097-1"/>
    </source>
</evidence>
<dbReference type="EMBL" id="AAWS01000008">
    <property type="protein sequence ID" value="EAY30166.1"/>
    <property type="molecule type" value="Genomic_DNA"/>
</dbReference>
<dbReference type="InterPro" id="IPR044496">
    <property type="entry name" value="AKR3G"/>
</dbReference>
<dbReference type="InterPro" id="IPR018170">
    <property type="entry name" value="Aldo/ket_reductase_CS"/>
</dbReference>
<feature type="active site" description="Proton donor" evidence="4">
    <location>
        <position position="48"/>
    </location>
</feature>
<dbReference type="PRINTS" id="PR00069">
    <property type="entry name" value="ALDKETRDTASE"/>
</dbReference>
<dbReference type="SUPFAM" id="SSF51430">
    <property type="entry name" value="NAD(P)-linked oxidoreductase"/>
    <property type="match status" value="1"/>
</dbReference>
<gene>
    <name evidence="8" type="ORF">M23134_05499</name>
</gene>
<sequence>MIKTHELSQGKMPVLGLGTWNSQPGEVYNAVKEAVKMGYRHIDCASIYQNEEEIGKALSELFAEGVVKREDLWITSKLWNNAHAPDDVQLALEKTLKDLRLGYLDLYLIHWPVPIKKDIVMPNTPADFVKPDDLSLTSTWQAMEQLVDKNLVRNIGVSNFNVERLQTLLDHGNIKPAVNQIELHPYLQQPAMLDFCQQAGIYLTAYSPLGSKGRPDGMKAADEPVLLEDGTIGAIAQQHGATPAQVLIAWAIQRETMVIPKSVNPARMKQNLEAASLTLTQKDMQEIATLDRHRRYVDGTFWTTQGSPHTLENLWGEPVAQ</sequence>
<dbReference type="Gene3D" id="3.20.20.100">
    <property type="entry name" value="NADP-dependent oxidoreductase domain"/>
    <property type="match status" value="1"/>
</dbReference>
<dbReference type="PIRSF" id="PIRSF000097">
    <property type="entry name" value="AKR"/>
    <property type="match status" value="1"/>
</dbReference>
<keyword evidence="9" id="KW-1185">Reference proteome</keyword>
<dbReference type="eggNOG" id="COG0656">
    <property type="taxonomic scope" value="Bacteria"/>
</dbReference>
<evidence type="ECO:0000256" key="3">
    <source>
        <dbReference type="ARBA" id="ARBA00023002"/>
    </source>
</evidence>
<protein>
    <submittedName>
        <fullName evidence="8">Alcohol dehydrogenase, NADP</fullName>
        <ecNumber evidence="8">1.1.1.2</ecNumber>
    </submittedName>
</protein>
<keyword evidence="2" id="KW-0521">NADP</keyword>
<evidence type="ECO:0000313" key="8">
    <source>
        <dbReference type="EMBL" id="EAY30166.1"/>
    </source>
</evidence>
<dbReference type="Pfam" id="PF00248">
    <property type="entry name" value="Aldo_ket_red"/>
    <property type="match status" value="1"/>
</dbReference>
<dbReference type="InterPro" id="IPR023210">
    <property type="entry name" value="NADP_OxRdtase_dom"/>
</dbReference>
<evidence type="ECO:0000256" key="2">
    <source>
        <dbReference type="ARBA" id="ARBA00022857"/>
    </source>
</evidence>
<evidence type="ECO:0000313" key="9">
    <source>
        <dbReference type="Proteomes" id="UP000004095"/>
    </source>
</evidence>
<dbReference type="EC" id="1.1.1.2" evidence="8"/>
<reference evidence="8 9" key="1">
    <citation type="submission" date="2007-01" db="EMBL/GenBank/DDBJ databases">
        <authorList>
            <person name="Haygood M."/>
            <person name="Podell S."/>
            <person name="Anderson C."/>
            <person name="Hopkinson B."/>
            <person name="Roe K."/>
            <person name="Barbeau K."/>
            <person name="Gaasterland T."/>
            <person name="Ferriera S."/>
            <person name="Johnson J."/>
            <person name="Kravitz S."/>
            <person name="Beeson K."/>
            <person name="Sutton G."/>
            <person name="Rogers Y.-H."/>
            <person name="Friedman R."/>
            <person name="Frazier M."/>
            <person name="Venter J.C."/>
        </authorList>
    </citation>
    <scope>NUCLEOTIDE SEQUENCE [LARGE SCALE GENOMIC DNA]</scope>
    <source>
        <strain evidence="8 9">ATCC 23134</strain>
    </source>
</reference>
<feature type="binding site" evidence="5">
    <location>
        <position position="110"/>
    </location>
    <ligand>
        <name>substrate</name>
    </ligand>
</feature>
<keyword evidence="3 8" id="KW-0560">Oxidoreductase</keyword>
<comment type="caution">
    <text evidence="8">The sequence shown here is derived from an EMBL/GenBank/DDBJ whole genome shotgun (WGS) entry which is preliminary data.</text>
</comment>
<dbReference type="RefSeq" id="WP_002695791.1">
    <property type="nucleotide sequence ID" value="NZ_AAWS01000008.1"/>
</dbReference>
<comment type="similarity">
    <text evidence="1">Belongs to the aldo/keto reductase family.</text>
</comment>
<name>A1ZI09_MICM2</name>
<dbReference type="PROSITE" id="PS00798">
    <property type="entry name" value="ALDOKETO_REDUCTASE_1"/>
    <property type="match status" value="1"/>
</dbReference>
<feature type="domain" description="NADP-dependent oxidoreductase" evidence="7">
    <location>
        <begin position="15"/>
        <end position="290"/>
    </location>
</feature>
<feature type="site" description="Lowers pKa of active site Tyr" evidence="6">
    <location>
        <position position="77"/>
    </location>
</feature>
<dbReference type="Proteomes" id="UP000004095">
    <property type="component" value="Unassembled WGS sequence"/>
</dbReference>
<evidence type="ECO:0000259" key="7">
    <source>
        <dbReference type="Pfam" id="PF00248"/>
    </source>
</evidence>
<dbReference type="InterPro" id="IPR020471">
    <property type="entry name" value="AKR"/>
</dbReference>
<dbReference type="PANTHER" id="PTHR11732">
    <property type="entry name" value="ALDO/KETO REDUCTASE"/>
    <property type="match status" value="1"/>
</dbReference>
<accession>A1ZI09</accession>
<dbReference type="FunFam" id="3.20.20.100:FF:000006">
    <property type="entry name" value="Aldo-keto reductase family 1 member A1"/>
    <property type="match status" value="1"/>
</dbReference>
<organism evidence="8 9">
    <name type="scientific">Microscilla marina ATCC 23134</name>
    <dbReference type="NCBI Taxonomy" id="313606"/>
    <lineage>
        <taxon>Bacteria</taxon>
        <taxon>Pseudomonadati</taxon>
        <taxon>Bacteroidota</taxon>
        <taxon>Cytophagia</taxon>
        <taxon>Cytophagales</taxon>
        <taxon>Microscillaceae</taxon>
        <taxon>Microscilla</taxon>
    </lineage>
</organism>
<evidence type="ECO:0000256" key="1">
    <source>
        <dbReference type="ARBA" id="ARBA00007905"/>
    </source>
</evidence>
<dbReference type="GO" id="GO:0008106">
    <property type="term" value="F:alcohol dehydrogenase (NADP+) activity"/>
    <property type="evidence" value="ECO:0007669"/>
    <property type="project" value="UniProtKB-EC"/>
</dbReference>
<dbReference type="PROSITE" id="PS00063">
    <property type="entry name" value="ALDOKETO_REDUCTASE_3"/>
    <property type="match status" value="1"/>
</dbReference>
<proteinExistence type="inferred from homology"/>